<keyword evidence="1" id="KW-0677">Repeat</keyword>
<dbReference type="HOGENOM" id="CLU_937655_0_0_1"/>
<evidence type="ECO:0000313" key="5">
    <source>
        <dbReference type="Proteomes" id="UP000014760"/>
    </source>
</evidence>
<dbReference type="OMA" id="FAKPKGV"/>
<gene>
    <name evidence="3" type="ORF">CAPTEDRAFT_180426</name>
</gene>
<keyword evidence="5" id="KW-1185">Reference proteome</keyword>
<feature type="repeat" description="NHL" evidence="2">
    <location>
        <begin position="212"/>
        <end position="255"/>
    </location>
</feature>
<evidence type="ECO:0008006" key="6">
    <source>
        <dbReference type="Google" id="ProtNLM"/>
    </source>
</evidence>
<dbReference type="Pfam" id="PF01436">
    <property type="entry name" value="NHL"/>
    <property type="match status" value="1"/>
</dbReference>
<feature type="repeat" description="NHL" evidence="2">
    <location>
        <begin position="180"/>
        <end position="208"/>
    </location>
</feature>
<accession>R7TTQ8</accession>
<dbReference type="AlphaFoldDB" id="R7TTQ8"/>
<evidence type="ECO:0000256" key="1">
    <source>
        <dbReference type="ARBA" id="ARBA00022737"/>
    </source>
</evidence>
<dbReference type="GO" id="GO:0008270">
    <property type="term" value="F:zinc ion binding"/>
    <property type="evidence" value="ECO:0007669"/>
    <property type="project" value="UniProtKB-KW"/>
</dbReference>
<organism evidence="3">
    <name type="scientific">Capitella teleta</name>
    <name type="common">Polychaete worm</name>
    <dbReference type="NCBI Taxonomy" id="283909"/>
    <lineage>
        <taxon>Eukaryota</taxon>
        <taxon>Metazoa</taxon>
        <taxon>Spiralia</taxon>
        <taxon>Lophotrochozoa</taxon>
        <taxon>Annelida</taxon>
        <taxon>Polychaeta</taxon>
        <taxon>Sedentaria</taxon>
        <taxon>Scolecida</taxon>
        <taxon>Capitellidae</taxon>
        <taxon>Capitella</taxon>
    </lineage>
</organism>
<sequence>MAFQRDPVFRPLGGTAQRVAWAHTGQRRTLANYPYFVDAKSGEIVITERDNHRVQIFGSRGEETRFQPFGCRGTGDNQFMCPSGVTTTRYLGANVIVADTGNRRVSTFRIGTDHLGYGTLQQTDSFGNQIFAAPTGVEFDHLTSRLAVTDPGKSRLTFHDLQNGRCIGETQPVPECPLISPVGVAMDTRGRVYVSDTTQHRVYIYGKTGQFIKVFGEAGYDPGQFNKPMGLCFDRDHNLLVADEANNRIQMFTADGQYIKMVDENIHTPRGISVSVHEELVLATGDAYNFLKILQYK</sequence>
<dbReference type="PANTHER" id="PTHR24104:SF25">
    <property type="entry name" value="PROTEIN LIN-41"/>
    <property type="match status" value="1"/>
</dbReference>
<dbReference type="Gene3D" id="2.120.10.30">
    <property type="entry name" value="TolB, C-terminal domain"/>
    <property type="match status" value="1"/>
</dbReference>
<dbReference type="STRING" id="283909.R7TTQ8"/>
<dbReference type="OrthoDB" id="27136at2759"/>
<evidence type="ECO:0000256" key="2">
    <source>
        <dbReference type="PROSITE-ProRule" id="PRU00504"/>
    </source>
</evidence>
<reference evidence="4" key="3">
    <citation type="submission" date="2015-06" db="UniProtKB">
        <authorList>
            <consortium name="EnsemblMetazoa"/>
        </authorList>
    </citation>
    <scope>IDENTIFICATION</scope>
</reference>
<reference evidence="3 5" key="2">
    <citation type="journal article" date="2013" name="Nature">
        <title>Insights into bilaterian evolution from three spiralian genomes.</title>
        <authorList>
            <person name="Simakov O."/>
            <person name="Marletaz F."/>
            <person name="Cho S.J."/>
            <person name="Edsinger-Gonzales E."/>
            <person name="Havlak P."/>
            <person name="Hellsten U."/>
            <person name="Kuo D.H."/>
            <person name="Larsson T."/>
            <person name="Lv J."/>
            <person name="Arendt D."/>
            <person name="Savage R."/>
            <person name="Osoegawa K."/>
            <person name="de Jong P."/>
            <person name="Grimwood J."/>
            <person name="Chapman J.A."/>
            <person name="Shapiro H."/>
            <person name="Aerts A."/>
            <person name="Otillar R.P."/>
            <person name="Terry A.Y."/>
            <person name="Boore J.L."/>
            <person name="Grigoriev I.V."/>
            <person name="Lindberg D.R."/>
            <person name="Seaver E.C."/>
            <person name="Weisblat D.A."/>
            <person name="Putnam N.H."/>
            <person name="Rokhsar D.S."/>
        </authorList>
    </citation>
    <scope>NUCLEOTIDE SEQUENCE</scope>
    <source>
        <strain evidence="3 5">I ESC-2004</strain>
    </source>
</reference>
<protein>
    <recommendedName>
        <fullName evidence="6">SMP-30/Gluconolactonase/LRE-like region domain-containing protein</fullName>
    </recommendedName>
</protein>
<dbReference type="SUPFAM" id="SSF101898">
    <property type="entry name" value="NHL repeat"/>
    <property type="match status" value="1"/>
</dbReference>
<evidence type="ECO:0000313" key="4">
    <source>
        <dbReference type="EnsemblMetazoa" id="CapteP180426"/>
    </source>
</evidence>
<dbReference type="InterPro" id="IPR011042">
    <property type="entry name" value="6-blade_b-propeller_TolB-like"/>
</dbReference>
<dbReference type="Proteomes" id="UP000014760">
    <property type="component" value="Unassembled WGS sequence"/>
</dbReference>
<dbReference type="GO" id="GO:0000209">
    <property type="term" value="P:protein polyubiquitination"/>
    <property type="evidence" value="ECO:0007669"/>
    <property type="project" value="TreeGrafter"/>
</dbReference>
<dbReference type="GO" id="GO:0061630">
    <property type="term" value="F:ubiquitin protein ligase activity"/>
    <property type="evidence" value="ECO:0007669"/>
    <property type="project" value="TreeGrafter"/>
</dbReference>
<dbReference type="EnsemblMetazoa" id="CapteT180426">
    <property type="protein sequence ID" value="CapteP180426"/>
    <property type="gene ID" value="CapteG180426"/>
</dbReference>
<proteinExistence type="predicted"/>
<dbReference type="EMBL" id="AMQN01012091">
    <property type="status" value="NOT_ANNOTATED_CDS"/>
    <property type="molecule type" value="Genomic_DNA"/>
</dbReference>
<dbReference type="InterPro" id="IPR001258">
    <property type="entry name" value="NHL_repeat"/>
</dbReference>
<name>R7TTQ8_CAPTE</name>
<reference evidence="5" key="1">
    <citation type="submission" date="2012-12" db="EMBL/GenBank/DDBJ databases">
        <authorList>
            <person name="Hellsten U."/>
            <person name="Grimwood J."/>
            <person name="Chapman J.A."/>
            <person name="Shapiro H."/>
            <person name="Aerts A."/>
            <person name="Otillar R.P."/>
            <person name="Terry A.Y."/>
            <person name="Boore J.L."/>
            <person name="Simakov O."/>
            <person name="Marletaz F."/>
            <person name="Cho S.-J."/>
            <person name="Edsinger-Gonzales E."/>
            <person name="Havlak P."/>
            <person name="Kuo D.-H."/>
            <person name="Larsson T."/>
            <person name="Lv J."/>
            <person name="Arendt D."/>
            <person name="Savage R."/>
            <person name="Osoegawa K."/>
            <person name="de Jong P."/>
            <person name="Lindberg D.R."/>
            <person name="Seaver E.C."/>
            <person name="Weisblat D.A."/>
            <person name="Putnam N.H."/>
            <person name="Grigoriev I.V."/>
            <person name="Rokhsar D.S."/>
        </authorList>
    </citation>
    <scope>NUCLEOTIDE SEQUENCE</scope>
    <source>
        <strain evidence="5">I ESC-2004</strain>
    </source>
</reference>
<evidence type="ECO:0000313" key="3">
    <source>
        <dbReference type="EMBL" id="ELT94826.1"/>
    </source>
</evidence>
<dbReference type="Pfam" id="PF17170">
    <property type="entry name" value="DUF5128"/>
    <property type="match status" value="1"/>
</dbReference>
<dbReference type="EMBL" id="KB309293">
    <property type="protein sequence ID" value="ELT94826.1"/>
    <property type="molecule type" value="Genomic_DNA"/>
</dbReference>
<dbReference type="CDD" id="cd05819">
    <property type="entry name" value="NHL"/>
    <property type="match status" value="1"/>
</dbReference>
<dbReference type="PANTHER" id="PTHR24104">
    <property type="entry name" value="E3 UBIQUITIN-PROTEIN LIGASE NHLRC1-RELATED"/>
    <property type="match status" value="1"/>
</dbReference>
<feature type="repeat" description="NHL" evidence="2">
    <location>
        <begin position="69"/>
        <end position="111"/>
    </location>
</feature>
<dbReference type="GO" id="GO:0043161">
    <property type="term" value="P:proteasome-mediated ubiquitin-dependent protein catabolic process"/>
    <property type="evidence" value="ECO:0007669"/>
    <property type="project" value="TreeGrafter"/>
</dbReference>
<dbReference type="InterPro" id="IPR050952">
    <property type="entry name" value="TRIM-NHL_E3_ligases"/>
</dbReference>
<dbReference type="PROSITE" id="PS51125">
    <property type="entry name" value="NHL"/>
    <property type="match status" value="3"/>
</dbReference>